<proteinExistence type="predicted"/>
<evidence type="ECO:0000313" key="3">
    <source>
        <dbReference type="Proteomes" id="UP001519460"/>
    </source>
</evidence>
<evidence type="ECO:0000313" key="2">
    <source>
        <dbReference type="EMBL" id="KAK7462513.1"/>
    </source>
</evidence>
<comment type="caution">
    <text evidence="2">The sequence shown here is derived from an EMBL/GenBank/DDBJ whole genome shotgun (WGS) entry which is preliminary data.</text>
</comment>
<evidence type="ECO:0000256" key="1">
    <source>
        <dbReference type="SAM" id="MobiDB-lite"/>
    </source>
</evidence>
<feature type="non-terminal residue" evidence="2">
    <location>
        <position position="96"/>
    </location>
</feature>
<keyword evidence="3" id="KW-1185">Reference proteome</keyword>
<protein>
    <submittedName>
        <fullName evidence="2">Uncharacterized protein</fullName>
    </submittedName>
</protein>
<name>A0ABD0J632_9CAEN</name>
<dbReference type="AlphaFoldDB" id="A0ABD0J632"/>
<dbReference type="EMBL" id="JACVVK020000621">
    <property type="protein sequence ID" value="KAK7462513.1"/>
    <property type="molecule type" value="Genomic_DNA"/>
</dbReference>
<feature type="region of interest" description="Disordered" evidence="1">
    <location>
        <begin position="66"/>
        <end position="96"/>
    </location>
</feature>
<sequence length="96" mass="10583">MTTRSKETPLHVKLYSQTTIGNNKVSLNTRTHLDNTRTGLSDRIPHPLIPFVGEAMINWPVTRSDRRPISHSTGSPIANKMAGVESHPGKASVIWA</sequence>
<dbReference type="Proteomes" id="UP001519460">
    <property type="component" value="Unassembled WGS sequence"/>
</dbReference>
<gene>
    <name evidence="2" type="ORF">BaRGS_00038449</name>
</gene>
<organism evidence="2 3">
    <name type="scientific">Batillaria attramentaria</name>
    <dbReference type="NCBI Taxonomy" id="370345"/>
    <lineage>
        <taxon>Eukaryota</taxon>
        <taxon>Metazoa</taxon>
        <taxon>Spiralia</taxon>
        <taxon>Lophotrochozoa</taxon>
        <taxon>Mollusca</taxon>
        <taxon>Gastropoda</taxon>
        <taxon>Caenogastropoda</taxon>
        <taxon>Sorbeoconcha</taxon>
        <taxon>Cerithioidea</taxon>
        <taxon>Batillariidae</taxon>
        <taxon>Batillaria</taxon>
    </lineage>
</organism>
<reference evidence="2 3" key="1">
    <citation type="journal article" date="2023" name="Sci. Data">
        <title>Genome assembly of the Korean intertidal mud-creeper Batillaria attramentaria.</title>
        <authorList>
            <person name="Patra A.K."/>
            <person name="Ho P.T."/>
            <person name="Jun S."/>
            <person name="Lee S.J."/>
            <person name="Kim Y."/>
            <person name="Won Y.J."/>
        </authorList>
    </citation>
    <scope>NUCLEOTIDE SEQUENCE [LARGE SCALE GENOMIC DNA]</scope>
    <source>
        <strain evidence="2">Wonlab-2016</strain>
    </source>
</reference>
<accession>A0ABD0J632</accession>